<name>A0A833S991_9HYME</name>
<dbReference type="AlphaFoldDB" id="A0A833S991"/>
<dbReference type="GO" id="GO:0003876">
    <property type="term" value="F:AMP deaminase activity"/>
    <property type="evidence" value="ECO:0007669"/>
    <property type="project" value="InterPro"/>
</dbReference>
<gene>
    <name evidence="2" type="ORF">E2986_11305</name>
</gene>
<evidence type="ECO:0000313" key="3">
    <source>
        <dbReference type="Proteomes" id="UP000655588"/>
    </source>
</evidence>
<comment type="caution">
    <text evidence="2">The sequence shown here is derived from an EMBL/GenBank/DDBJ whole genome shotgun (WGS) entry which is preliminary data.</text>
</comment>
<organism evidence="2 3">
    <name type="scientific">Frieseomelitta varia</name>
    <dbReference type="NCBI Taxonomy" id="561572"/>
    <lineage>
        <taxon>Eukaryota</taxon>
        <taxon>Metazoa</taxon>
        <taxon>Ecdysozoa</taxon>
        <taxon>Arthropoda</taxon>
        <taxon>Hexapoda</taxon>
        <taxon>Insecta</taxon>
        <taxon>Pterygota</taxon>
        <taxon>Neoptera</taxon>
        <taxon>Endopterygota</taxon>
        <taxon>Hymenoptera</taxon>
        <taxon>Apocrita</taxon>
        <taxon>Aculeata</taxon>
        <taxon>Apoidea</taxon>
        <taxon>Anthophila</taxon>
        <taxon>Apidae</taxon>
        <taxon>Frieseomelitta</taxon>
    </lineage>
</organism>
<dbReference type="EMBL" id="WNWW01000715">
    <property type="protein sequence ID" value="KAF3422418.1"/>
    <property type="molecule type" value="Genomic_DNA"/>
</dbReference>
<dbReference type="PANTHER" id="PTHR11359">
    <property type="entry name" value="AMP DEAMINASE"/>
    <property type="match status" value="1"/>
</dbReference>
<accession>A0A833S991</accession>
<dbReference type="Pfam" id="PF19326">
    <property type="entry name" value="AMP_deaminase"/>
    <property type="match status" value="1"/>
</dbReference>
<dbReference type="Gene3D" id="3.20.20.140">
    <property type="entry name" value="Metal-dependent hydrolases"/>
    <property type="match status" value="2"/>
</dbReference>
<comment type="similarity">
    <text evidence="1">Belongs to the metallo-dependent hydrolases superfamily. Adenosine and AMP deaminases family.</text>
</comment>
<dbReference type="InterPro" id="IPR006329">
    <property type="entry name" value="AMPD"/>
</dbReference>
<keyword evidence="3" id="KW-1185">Reference proteome</keyword>
<dbReference type="SUPFAM" id="SSF51556">
    <property type="entry name" value="Metallo-dependent hydrolases"/>
    <property type="match status" value="1"/>
</dbReference>
<evidence type="ECO:0000313" key="2">
    <source>
        <dbReference type="EMBL" id="KAF3422418.1"/>
    </source>
</evidence>
<evidence type="ECO:0000256" key="1">
    <source>
        <dbReference type="ARBA" id="ARBA00006676"/>
    </source>
</evidence>
<dbReference type="GO" id="GO:0032264">
    <property type="term" value="P:IMP salvage"/>
    <property type="evidence" value="ECO:0007669"/>
    <property type="project" value="InterPro"/>
</dbReference>
<reference evidence="2" key="1">
    <citation type="submission" date="2019-11" db="EMBL/GenBank/DDBJ databases">
        <title>The nuclear and mitochondrial genomes of Frieseomelitta varia - a highly eusocial stingless bee (Meliponini) with a permanently sterile worker caste.</title>
        <authorList>
            <person name="Freitas F.C.P."/>
            <person name="Lourenco A.P."/>
            <person name="Nunes F.M.F."/>
            <person name="Paschoal A.R."/>
            <person name="Abreu F.C.P."/>
            <person name="Barbin F.O."/>
            <person name="Bataglia L."/>
            <person name="Cardoso-Junior C.A.M."/>
            <person name="Cervoni M.S."/>
            <person name="Silva S.R."/>
            <person name="Dalarmi F."/>
            <person name="Del Lama M.A."/>
            <person name="Depintor T.S."/>
            <person name="Ferreira K.M."/>
            <person name="Goria P.S."/>
            <person name="Jaskot M.C."/>
            <person name="Lago D.C."/>
            <person name="Luna-Lucena D."/>
            <person name="Moda L.M."/>
            <person name="Nascimento L."/>
            <person name="Pedrino M."/>
            <person name="Rabico F.O."/>
            <person name="Sanches F.C."/>
            <person name="Santos D.E."/>
            <person name="Santos C.G."/>
            <person name="Vieira J."/>
            <person name="Lopes T.F."/>
            <person name="Barchuk A.R."/>
            <person name="Hartfelder K."/>
            <person name="Simoes Z.L.P."/>
            <person name="Bitondi M.M.G."/>
            <person name="Pinheiro D.G."/>
        </authorList>
    </citation>
    <scope>NUCLEOTIDE SEQUENCE</scope>
    <source>
        <strain evidence="2">USP_RPSP 00005682</strain>
        <tissue evidence="2">Whole individual</tissue>
    </source>
</reference>
<dbReference type="PANTHER" id="PTHR11359:SF0">
    <property type="entry name" value="AMP DEAMINASE"/>
    <property type="match status" value="1"/>
</dbReference>
<evidence type="ECO:0008006" key="4">
    <source>
        <dbReference type="Google" id="ProtNLM"/>
    </source>
</evidence>
<proteinExistence type="inferred from homology"/>
<dbReference type="GO" id="GO:0005829">
    <property type="term" value="C:cytosol"/>
    <property type="evidence" value="ECO:0007669"/>
    <property type="project" value="TreeGrafter"/>
</dbReference>
<dbReference type="Proteomes" id="UP000655588">
    <property type="component" value="Unassembled WGS sequence"/>
</dbReference>
<protein>
    <recommendedName>
        <fullName evidence="4">AMP deaminase</fullName>
    </recommendedName>
</protein>
<dbReference type="GO" id="GO:0046033">
    <property type="term" value="P:AMP metabolic process"/>
    <property type="evidence" value="ECO:0007669"/>
    <property type="project" value="TreeGrafter"/>
</dbReference>
<sequence length="333" mass="38954">MFAGANESKRWLRDNRILLRAAKDLEERRSHYEPSLGPGIPDDVDHLFNLEENDFVPHFQRVSISGEDTSGVDTHIHAASCMNQKHLLRFIKKTLKNHADEIVTCSKNGETMTLREVFQSMNLTTYDLSVDMLDVHADRNTFHRFDKFNAKYNPIGESRLREVFLKTDNYLNGKFFASIIKEVASDLEESKYQNAELRLSIYGKSPEEWDKLAKWAIQSDVYSDNVRWLIQIPRLYDIFKLNKLMTNFQEILNNIFLPLFEVTNDGNSHPELHKFLQYVIGFDSVDDESKPENPLFDKDVCPPAEWDDIENPPYGYYQYYTYANMTVLNHFRA</sequence>
<dbReference type="InterPro" id="IPR032466">
    <property type="entry name" value="Metal_Hydrolase"/>
</dbReference>